<evidence type="ECO:0000313" key="2">
    <source>
        <dbReference type="Proteomes" id="UP000037035"/>
    </source>
</evidence>
<organism evidence="1 2">
    <name type="scientific">Puccinia sorghi</name>
    <dbReference type="NCBI Taxonomy" id="27349"/>
    <lineage>
        <taxon>Eukaryota</taxon>
        <taxon>Fungi</taxon>
        <taxon>Dikarya</taxon>
        <taxon>Basidiomycota</taxon>
        <taxon>Pucciniomycotina</taxon>
        <taxon>Pucciniomycetes</taxon>
        <taxon>Pucciniales</taxon>
        <taxon>Pucciniaceae</taxon>
        <taxon>Puccinia</taxon>
    </lineage>
</organism>
<dbReference type="Proteomes" id="UP000037035">
    <property type="component" value="Unassembled WGS sequence"/>
</dbReference>
<proteinExistence type="predicted"/>
<accession>A0A0L6VMK4</accession>
<protein>
    <submittedName>
        <fullName evidence="1">Uncharacterized protein</fullName>
    </submittedName>
</protein>
<keyword evidence="2" id="KW-1185">Reference proteome</keyword>
<evidence type="ECO:0000313" key="1">
    <source>
        <dbReference type="EMBL" id="KNZ61919.1"/>
    </source>
</evidence>
<name>A0A0L6VMK4_9BASI</name>
<dbReference type="OrthoDB" id="2506424at2759"/>
<sequence length="153" mass="16584">MNEGVPLCANPEPLSAAPLDPVFPPAALGNTLVHPTLPITASPTSPNCPRQSKQLREMNVQSPNYALAAAKPKTIPKPPKKNEIILSLPGKTIIHLKLKKAGCKHVVQKTKNVLKKMNMTVKGEKVVQILPSGDVTFFFQECMRNVKGSLLCD</sequence>
<gene>
    <name evidence="1" type="ORF">VP01_1336g1</name>
</gene>
<reference evidence="1 2" key="1">
    <citation type="submission" date="2015-08" db="EMBL/GenBank/DDBJ databases">
        <title>Next Generation Sequencing and Analysis of the Genome of Puccinia sorghi L Schw, the Causal Agent of Maize Common Rust.</title>
        <authorList>
            <person name="Rochi L."/>
            <person name="Burguener G."/>
            <person name="Darino M."/>
            <person name="Turjanski A."/>
            <person name="Kreff E."/>
            <person name="Dieguez M.J."/>
            <person name="Sacco F."/>
        </authorList>
    </citation>
    <scope>NUCLEOTIDE SEQUENCE [LARGE SCALE GENOMIC DNA]</scope>
    <source>
        <strain evidence="1 2">RO10H11247</strain>
    </source>
</reference>
<dbReference type="VEuPathDB" id="FungiDB:VP01_1336g1"/>
<comment type="caution">
    <text evidence="1">The sequence shown here is derived from an EMBL/GenBank/DDBJ whole genome shotgun (WGS) entry which is preliminary data.</text>
</comment>
<dbReference type="EMBL" id="LAVV01003743">
    <property type="protein sequence ID" value="KNZ61919.1"/>
    <property type="molecule type" value="Genomic_DNA"/>
</dbReference>
<dbReference type="AlphaFoldDB" id="A0A0L6VMK4"/>